<dbReference type="InterPro" id="IPR000847">
    <property type="entry name" value="LysR_HTH_N"/>
</dbReference>
<dbReference type="OrthoDB" id="31371at2157"/>
<dbReference type="SUPFAM" id="SSF46785">
    <property type="entry name" value="Winged helix' DNA-binding domain"/>
    <property type="match status" value="1"/>
</dbReference>
<evidence type="ECO:0000313" key="5">
    <source>
        <dbReference type="Proteomes" id="UP000256877"/>
    </source>
</evidence>
<organism evidence="3 5">
    <name type="scientific">Pyrobaculum aerophilum</name>
    <dbReference type="NCBI Taxonomy" id="13773"/>
    <lineage>
        <taxon>Archaea</taxon>
        <taxon>Thermoproteota</taxon>
        <taxon>Thermoprotei</taxon>
        <taxon>Thermoproteales</taxon>
        <taxon>Thermoproteaceae</taxon>
        <taxon>Pyrobaculum</taxon>
    </lineage>
</organism>
<dbReference type="InterPro" id="IPR051815">
    <property type="entry name" value="Molybdate_resp_trans_reg"/>
</dbReference>
<evidence type="ECO:0000259" key="1">
    <source>
        <dbReference type="Pfam" id="PF00126"/>
    </source>
</evidence>
<gene>
    <name evidence="4" type="ORF">CGL51_01510</name>
    <name evidence="3" type="ORF">CGL52_08765</name>
</gene>
<evidence type="ECO:0000259" key="2">
    <source>
        <dbReference type="Pfam" id="PF12727"/>
    </source>
</evidence>
<dbReference type="SUPFAM" id="SSF53850">
    <property type="entry name" value="Periplasmic binding protein-like II"/>
    <property type="match status" value="1"/>
</dbReference>
<dbReference type="Proteomes" id="UP000256877">
    <property type="component" value="Unassembled WGS sequence"/>
</dbReference>
<dbReference type="Gene3D" id="3.40.190.10">
    <property type="entry name" value="Periplasmic binding protein-like II"/>
    <property type="match status" value="1"/>
</dbReference>
<dbReference type="Pfam" id="PF12727">
    <property type="entry name" value="PBP_like"/>
    <property type="match status" value="1"/>
</dbReference>
<evidence type="ECO:0000313" key="3">
    <source>
        <dbReference type="EMBL" id="RFA97613.1"/>
    </source>
</evidence>
<sequence>MEFKPDFKVAAGGVELGIKFFKSLLAVEITGSISGAARTVGMPYTSMWNMLARAERALKIKLVEPRRRGGARLTAEGRGLLKRYMAEIAKRGMVLGLSDFIYAGSHDPVVEKALEGGEAYFVGSMQGFLLVAGGLAHFGGIHLGDNWEFVKKYGPHLCLVAGFMREVGVASRVEIKDLAQLRGLRLVNRPPGTGTRTHIDRLLAEIGVAPRAAPGYSDIATTHDDAAIKVASGEADYTVTVRHVAEKYGLNFYKLLDEAFDFVCIPEACGRVAQFVKELSLPSGYRPQKGVGEIRCI</sequence>
<dbReference type="Pfam" id="PF00126">
    <property type="entry name" value="HTH_1"/>
    <property type="match status" value="1"/>
</dbReference>
<proteinExistence type="predicted"/>
<dbReference type="RefSeq" id="WP_116420429.1">
    <property type="nucleotide sequence ID" value="NZ_NMUE01000003.1"/>
</dbReference>
<protein>
    <submittedName>
        <fullName evidence="3">Transcriptional regulator</fullName>
    </submittedName>
</protein>
<dbReference type="InterPro" id="IPR024370">
    <property type="entry name" value="PBP_domain"/>
</dbReference>
<dbReference type="InterPro" id="IPR036388">
    <property type="entry name" value="WH-like_DNA-bd_sf"/>
</dbReference>
<dbReference type="Gene3D" id="1.10.10.10">
    <property type="entry name" value="Winged helix-like DNA-binding domain superfamily/Winged helix DNA-binding domain"/>
    <property type="match status" value="1"/>
</dbReference>
<comment type="caution">
    <text evidence="3">The sequence shown here is derived from an EMBL/GenBank/DDBJ whole genome shotgun (WGS) entry which is preliminary data.</text>
</comment>
<feature type="domain" description="PBP" evidence="2">
    <location>
        <begin position="120"/>
        <end position="270"/>
    </location>
</feature>
<dbReference type="EMBL" id="NMUE01000003">
    <property type="protein sequence ID" value="RFA98051.1"/>
    <property type="molecule type" value="Genomic_DNA"/>
</dbReference>
<dbReference type="PANTHER" id="PTHR30432:SF1">
    <property type="entry name" value="DNA-BINDING TRANSCRIPTIONAL DUAL REGULATOR MODE"/>
    <property type="match status" value="1"/>
</dbReference>
<evidence type="ECO:0000313" key="6">
    <source>
        <dbReference type="Proteomes" id="UP000257123"/>
    </source>
</evidence>
<dbReference type="Proteomes" id="UP000257123">
    <property type="component" value="Unassembled WGS sequence"/>
</dbReference>
<reference evidence="5 6" key="1">
    <citation type="submission" date="2017-07" db="EMBL/GenBank/DDBJ databases">
        <title>Draft genome sequence of aerobic hyperthermophilic archaea, Pyrobaculum aerophilum YKB31 and YKB32.</title>
        <authorList>
            <person name="Mochizuki T."/>
            <person name="Berliner A.J."/>
            <person name="Yoshida-Takashima Y."/>
            <person name="Takaki Y."/>
            <person name="Nunoura T."/>
            <person name="Takai K."/>
        </authorList>
    </citation>
    <scope>NUCLEOTIDE SEQUENCE [LARGE SCALE GENOMIC DNA]</scope>
    <source>
        <strain evidence="4 6">YKB31</strain>
        <strain evidence="3 5">YKB32</strain>
    </source>
</reference>
<dbReference type="GO" id="GO:0003700">
    <property type="term" value="F:DNA-binding transcription factor activity"/>
    <property type="evidence" value="ECO:0007669"/>
    <property type="project" value="InterPro"/>
</dbReference>
<evidence type="ECO:0000313" key="4">
    <source>
        <dbReference type="EMBL" id="RFA98051.1"/>
    </source>
</evidence>
<dbReference type="EMBL" id="NMUF01000024">
    <property type="protein sequence ID" value="RFA97613.1"/>
    <property type="molecule type" value="Genomic_DNA"/>
</dbReference>
<accession>A0A371R273</accession>
<dbReference type="InterPro" id="IPR036390">
    <property type="entry name" value="WH_DNA-bd_sf"/>
</dbReference>
<name>A0A371R273_9CREN</name>
<dbReference type="PANTHER" id="PTHR30432">
    <property type="entry name" value="TRANSCRIPTIONAL REGULATOR MODE"/>
    <property type="match status" value="1"/>
</dbReference>
<dbReference type="AlphaFoldDB" id="A0A371R273"/>
<feature type="domain" description="HTH lysR-type" evidence="1">
    <location>
        <begin position="21"/>
        <end position="78"/>
    </location>
</feature>